<dbReference type="Proteomes" id="UP001230051">
    <property type="component" value="Unassembled WGS sequence"/>
</dbReference>
<feature type="compositionally biased region" description="Basic and acidic residues" evidence="2">
    <location>
        <begin position="957"/>
        <end position="967"/>
    </location>
</feature>
<gene>
    <name evidence="3" type="ORF">AOXY_G23461</name>
</gene>
<dbReference type="Pfam" id="PF00400">
    <property type="entry name" value="WD40"/>
    <property type="match status" value="2"/>
</dbReference>
<feature type="region of interest" description="Disordered" evidence="2">
    <location>
        <begin position="952"/>
        <end position="984"/>
    </location>
</feature>
<dbReference type="PANTHER" id="PTHR45532">
    <property type="entry name" value="WD REPEAT-CONTAINING PROTEIN 97"/>
    <property type="match status" value="1"/>
</dbReference>
<feature type="region of interest" description="Disordered" evidence="2">
    <location>
        <begin position="613"/>
        <end position="639"/>
    </location>
</feature>
<dbReference type="PROSITE" id="PS50294">
    <property type="entry name" value="WD_REPEATS_REGION"/>
    <property type="match status" value="2"/>
</dbReference>
<sequence length="1340" mass="153263">MDTATSCLMEHQLKDSISKEESPERTMENGDHSLDFNTAQENMMKSFNSLAFGLRLMKMYDQPKHRTNIMGVKREINFPKYQFSVLKKIIYCKKFNVYFGLGKEYSVKVYNMDFCEIETVDDENSHLVMTIVFNPVTDELITGGLDGIKFWKYRKKPINRFSKIAAMSDYGLFLRAEQIHISGGWCTNIDLDVPMQQLYCCSDQSLFCYDMGGNQLLHLTKAHKSNILSCIYCPYIKVLITSSIDLKIKAWSRQGFLIHVFLGHRRPVTSLLRHPETESLFLSGSLDGTVRFWSLDTMEQLYCLAVFEEGIQELGLTEDKLLYCWSTRRIHLYNLNHFVEFWSPLHYQVSSLSLCRAKSKTTRVLALGDANSIQILSRLDGTKLCIVPPPPFVSPIHKAPNFVYSRESGIVVVLLSSWEVWVYTARTDPACRVALWDIRDLQNQAEVYERKHAKLVERKKSILHCTVNVSYGKSLTWECCAVGCLSSPVCYLSDEGIVCPDTQEFILCGMQDGRILFMDITVLNLKYCELKAHKDPVVSLMHDIDHNQLLNTCQELHNKLVQIWSLPFLELLHQVPLCNDVTAFTRMMGSLFLGHKSGAVAIVDILINRGFPEQERRPQPGHKEDKPNDENDGTSFKQEHRGPVLSVDSCPSLNLFMSCGSDYTIKLWDFQKTLVLVADVHLDDSLTSACFLNSSGDILVAFKNHLFLLPHHKLMHVNLIDDIASETSAQESFIYEDPSLKHDYRKRDQETDILDMETYLVPYKGYDLTECSLEETDDTTSQFSSGRVPYAASATYRSPRDSQASISEFLITPGSSSMDLQELRLMYDQMRLSPRPGHPGESVLDKLQIGISPERLSPTPIPPKEPETEEQAPQDKPKPLPEELKREPKAKAPRVKQKAPEPQVEKEHVSRFSNIKTGFSSKLPMLELGDKRTETQVTTRETGYIEISMEKSVPTKTRKETTLDSKVRGRQGAKRKSRKITTGKPEILSKSTKAELRSLPVGEKAIYQLDKQLDVNIPKHNELLVHGLLYDTETAVSEPNDVSEAKKYAKQKRILKNVSSGRVEQESVLLEGAQHRLGTDDIQVEDKMQRNWQSAKKTEEVHRPQELKRLSSERKVPFVIKQDAFEHYKCWIDRELERHECSRLRINERNQRVHLNRGILEMKRLQHWQSQSYHWDCMPSHTSPHNVPFCSASSSESLTVKESTGFRTSKTPPRGISCPPLSEPLSPLSQSHSRIRLPHRATGEEHPFRLNQISVSSKDVIKKRERKAAADLFDKDSSRGSLLLKRRQSRPSVLSKRRYVLLKIKSDTPDISLPTAFEERLLMDRFTNHRGVSRQSSTQP</sequence>
<keyword evidence="1" id="KW-0853">WD repeat</keyword>
<dbReference type="InterPro" id="IPR036322">
    <property type="entry name" value="WD40_repeat_dom_sf"/>
</dbReference>
<evidence type="ECO:0000313" key="3">
    <source>
        <dbReference type="EMBL" id="KAK1158512.1"/>
    </source>
</evidence>
<organism evidence="3 4">
    <name type="scientific">Acipenser oxyrinchus oxyrinchus</name>
    <dbReference type="NCBI Taxonomy" id="40147"/>
    <lineage>
        <taxon>Eukaryota</taxon>
        <taxon>Metazoa</taxon>
        <taxon>Chordata</taxon>
        <taxon>Craniata</taxon>
        <taxon>Vertebrata</taxon>
        <taxon>Euteleostomi</taxon>
        <taxon>Actinopterygii</taxon>
        <taxon>Chondrostei</taxon>
        <taxon>Acipenseriformes</taxon>
        <taxon>Acipenseridae</taxon>
        <taxon>Acipenser</taxon>
    </lineage>
</organism>
<dbReference type="Gene3D" id="2.130.10.10">
    <property type="entry name" value="YVTN repeat-like/Quinoprotein amine dehydrogenase"/>
    <property type="match status" value="2"/>
</dbReference>
<feature type="region of interest" description="Disordered" evidence="2">
    <location>
        <begin position="853"/>
        <end position="910"/>
    </location>
</feature>
<feature type="compositionally biased region" description="Basic and acidic residues" evidence="2">
    <location>
        <begin position="873"/>
        <end position="890"/>
    </location>
</feature>
<feature type="compositionally biased region" description="Basic residues" evidence="2">
    <location>
        <begin position="968"/>
        <end position="981"/>
    </location>
</feature>
<protein>
    <submittedName>
        <fullName evidence="3">Uncharacterized protein</fullName>
    </submittedName>
</protein>
<feature type="compositionally biased region" description="Basic and acidic residues" evidence="2">
    <location>
        <begin position="613"/>
        <end position="629"/>
    </location>
</feature>
<dbReference type="EMBL" id="JAGXEW010000024">
    <property type="protein sequence ID" value="KAK1158512.1"/>
    <property type="molecule type" value="Genomic_DNA"/>
</dbReference>
<feature type="repeat" description="WD" evidence="1">
    <location>
        <begin position="261"/>
        <end position="303"/>
    </location>
</feature>
<dbReference type="SUPFAM" id="SSF50978">
    <property type="entry name" value="WD40 repeat-like"/>
    <property type="match status" value="1"/>
</dbReference>
<comment type="caution">
    <text evidence="3">The sequence shown here is derived from an EMBL/GenBank/DDBJ whole genome shotgun (WGS) entry which is preliminary data.</text>
</comment>
<proteinExistence type="predicted"/>
<dbReference type="InterPro" id="IPR001680">
    <property type="entry name" value="WD40_rpt"/>
</dbReference>
<dbReference type="SMART" id="SM00320">
    <property type="entry name" value="WD40"/>
    <property type="match status" value="4"/>
</dbReference>
<dbReference type="PANTHER" id="PTHR45532:SF3">
    <property type="match status" value="1"/>
</dbReference>
<evidence type="ECO:0000313" key="4">
    <source>
        <dbReference type="Proteomes" id="UP001230051"/>
    </source>
</evidence>
<feature type="region of interest" description="Disordered" evidence="2">
    <location>
        <begin position="1203"/>
        <end position="1230"/>
    </location>
</feature>
<accession>A0AAD8CXU6</accession>
<feature type="compositionally biased region" description="Low complexity" evidence="2">
    <location>
        <begin position="1217"/>
        <end position="1230"/>
    </location>
</feature>
<reference evidence="3" key="1">
    <citation type="submission" date="2022-02" db="EMBL/GenBank/DDBJ databases">
        <title>Atlantic sturgeon de novo genome assembly.</title>
        <authorList>
            <person name="Stock M."/>
            <person name="Klopp C."/>
            <person name="Guiguen Y."/>
            <person name="Cabau C."/>
            <person name="Parinello H."/>
            <person name="Santidrian Yebra-Pimentel E."/>
            <person name="Kuhl H."/>
            <person name="Dirks R.P."/>
            <person name="Guessner J."/>
            <person name="Wuertz S."/>
            <person name="Du K."/>
            <person name="Schartl M."/>
        </authorList>
    </citation>
    <scope>NUCLEOTIDE SEQUENCE</scope>
    <source>
        <strain evidence="3">STURGEONOMICS-FGT-2020</strain>
        <tissue evidence="3">Whole blood</tissue>
    </source>
</reference>
<name>A0AAD8CXU6_ACIOX</name>
<dbReference type="PROSITE" id="PS50082">
    <property type="entry name" value="WD_REPEATS_2"/>
    <property type="match status" value="2"/>
</dbReference>
<dbReference type="InterPro" id="IPR015943">
    <property type="entry name" value="WD40/YVTN_repeat-like_dom_sf"/>
</dbReference>
<evidence type="ECO:0000256" key="2">
    <source>
        <dbReference type="SAM" id="MobiDB-lite"/>
    </source>
</evidence>
<evidence type="ECO:0000256" key="1">
    <source>
        <dbReference type="PROSITE-ProRule" id="PRU00221"/>
    </source>
</evidence>
<keyword evidence="4" id="KW-1185">Reference proteome</keyword>
<feature type="repeat" description="WD" evidence="1">
    <location>
        <begin position="637"/>
        <end position="678"/>
    </location>
</feature>